<dbReference type="SUPFAM" id="SSF46767">
    <property type="entry name" value="Methylated DNA-protein cysteine methyltransferase, C-terminal domain"/>
    <property type="match status" value="1"/>
</dbReference>
<dbReference type="PANTHER" id="PTHR35149">
    <property type="entry name" value="SLL5132 PROTEIN"/>
    <property type="match status" value="1"/>
</dbReference>
<evidence type="ECO:0000259" key="1">
    <source>
        <dbReference type="Pfam" id="PF03235"/>
    </source>
</evidence>
<dbReference type="Pfam" id="PF03235">
    <property type="entry name" value="GmrSD_N"/>
    <property type="match status" value="1"/>
</dbReference>
<accession>A0ABN3W0B6</accession>
<sequence length="841" mass="95244">MKANETTLRDLISGEHQLLVPLYQRPYAWEREQLARLWSDVERQVDGLQKGEDVSHFLGSVVLAPAPGNAPGRSRWLVVDGQQRLTTLLLALCALRDHQAAEDPVHRERINDLHLLNKYKPGDMRYRLLPTQVDREAFKACVEELPYGGADSRIGSAYQFFRSKLGLVDDPADPHDITRFEEVVLDRLTLVQIVVEKDDNAFRIFESINNTGMRLSQVDLIRNYVFMHLPTRDQHVYDTYWRPMHDLLGPKALDQLMYLTLVLEFGDDAQYNDTYRGHQDLLRAATSTDEAKEEKVTQYVKDLARRARYLHRILNPQGDGEIEERLRFLIDWKGATTYPLVMRLLELADDGQATDDDVVEALRYIESFLVRRLVSGVTTGNLNRIFMRLTRDLTGDEPVADAVRTALSSARLYWSSDEQFRRDIRQRAFYWQGRTAQQKLVLRRLEEIHGARERVDISDKKITIEHILPQSPTPEWLEQLADEGDAELAHKELVHTLGNLTLSGYNSELGNMPFARKRDFLARSGLVMNQEIARQERWGRAEILARADTLADRAIEIWPGPVETGPVSPSRDWTLLHAALATLPPGTWTTYGDLAELTGSHARPVAAHLAGRHVLNGHRVLTASGTVSPGFYWPDENDDRDVHDVLRAEGVKLDEAGRANPTQRVSARELAELLDLPGAEDLSESDLSESGLSVGDLEGLDEWEERFFHQLGEASGPQAAGAVSRLLDHWKAYGGEVQFGRSSGASCAPIIRRGGEQLHPFRFYSDSVEVPFGTLKRRAPFKDPALREELRQWINTAPGVDIPAAKLELYPSFKATLLANEAVWDVMIGCLDWFVARVRDE</sequence>
<name>A0ABN3W0B6_9ACTN</name>
<dbReference type="Proteomes" id="UP001500831">
    <property type="component" value="Unassembled WGS sequence"/>
</dbReference>
<dbReference type="InterPro" id="IPR036217">
    <property type="entry name" value="MethylDNA_cys_MeTrfase_DNAb"/>
</dbReference>
<proteinExistence type="predicted"/>
<dbReference type="Pfam" id="PF07510">
    <property type="entry name" value="GmrSD_C"/>
    <property type="match status" value="1"/>
</dbReference>
<evidence type="ECO:0000313" key="4">
    <source>
        <dbReference type="Proteomes" id="UP001500831"/>
    </source>
</evidence>
<dbReference type="EMBL" id="BAAAVI010000028">
    <property type="protein sequence ID" value="GAA2879192.1"/>
    <property type="molecule type" value="Genomic_DNA"/>
</dbReference>
<feature type="domain" description="GmrSD restriction endonucleases C-terminal" evidence="2">
    <location>
        <begin position="414"/>
        <end position="552"/>
    </location>
</feature>
<dbReference type="PANTHER" id="PTHR35149:SF2">
    <property type="entry name" value="DUF262 DOMAIN-CONTAINING PROTEIN"/>
    <property type="match status" value="1"/>
</dbReference>
<feature type="domain" description="GmrSD restriction endonucleases N-terminal" evidence="1">
    <location>
        <begin position="8"/>
        <end position="226"/>
    </location>
</feature>
<organism evidence="3 4">
    <name type="scientific">Streptosporangium fragile</name>
    <dbReference type="NCBI Taxonomy" id="46186"/>
    <lineage>
        <taxon>Bacteria</taxon>
        <taxon>Bacillati</taxon>
        <taxon>Actinomycetota</taxon>
        <taxon>Actinomycetes</taxon>
        <taxon>Streptosporangiales</taxon>
        <taxon>Streptosporangiaceae</taxon>
        <taxon>Streptosporangium</taxon>
    </lineage>
</organism>
<gene>
    <name evidence="3" type="ORF">GCM10010517_41450</name>
</gene>
<evidence type="ECO:0000259" key="2">
    <source>
        <dbReference type="Pfam" id="PF07510"/>
    </source>
</evidence>
<dbReference type="Gene3D" id="1.10.10.10">
    <property type="entry name" value="Winged helix-like DNA-binding domain superfamily/Winged helix DNA-binding domain"/>
    <property type="match status" value="1"/>
</dbReference>
<dbReference type="InterPro" id="IPR011089">
    <property type="entry name" value="GmrSD_C"/>
</dbReference>
<dbReference type="InterPro" id="IPR004919">
    <property type="entry name" value="GmrSD_N"/>
</dbReference>
<reference evidence="3 4" key="1">
    <citation type="journal article" date="2019" name="Int. J. Syst. Evol. Microbiol.">
        <title>The Global Catalogue of Microorganisms (GCM) 10K type strain sequencing project: providing services to taxonomists for standard genome sequencing and annotation.</title>
        <authorList>
            <consortium name="The Broad Institute Genomics Platform"/>
            <consortium name="The Broad Institute Genome Sequencing Center for Infectious Disease"/>
            <person name="Wu L."/>
            <person name="Ma J."/>
        </authorList>
    </citation>
    <scope>NUCLEOTIDE SEQUENCE [LARGE SCALE GENOMIC DNA]</scope>
    <source>
        <strain evidence="3 4">JCM 6242</strain>
    </source>
</reference>
<dbReference type="InterPro" id="IPR036388">
    <property type="entry name" value="WH-like_DNA-bd_sf"/>
</dbReference>
<keyword evidence="4" id="KW-1185">Reference proteome</keyword>
<comment type="caution">
    <text evidence="3">The sequence shown here is derived from an EMBL/GenBank/DDBJ whole genome shotgun (WGS) entry which is preliminary data.</text>
</comment>
<protein>
    <submittedName>
        <fullName evidence="3">DUF262 domain-containing protein</fullName>
    </submittedName>
</protein>
<dbReference type="RefSeq" id="WP_344973902.1">
    <property type="nucleotide sequence ID" value="NZ_BAAAVI010000028.1"/>
</dbReference>
<evidence type="ECO:0000313" key="3">
    <source>
        <dbReference type="EMBL" id="GAA2879192.1"/>
    </source>
</evidence>